<dbReference type="Gene3D" id="3.40.1190.10">
    <property type="entry name" value="Mur-like, catalytic domain"/>
    <property type="match status" value="1"/>
</dbReference>
<evidence type="ECO:0000256" key="6">
    <source>
        <dbReference type="ARBA" id="ARBA00022960"/>
    </source>
</evidence>
<sequence>MRLSEVAAACGGVLTGEDLSVERVGTDTRADLNGALYVALRGENFDGNAFLAEAKKAGAVAALIDRRGLGVVPADLPVIGVADTRLALGQLGGWWRQKFDIPVIGVTGSNGKTSVKEMCAVILGAWARARGLDAGTAVLATQGNLNNDLGLPQMLLRLRPSHVAAVFEMGMNHPGEIAYLARLSQPNVAVVNNAQRAHLEGMGEVMAVAREKGAIYSVLGDEGVAIINADDAHADYWREINVGRPMLSFGLAHNADVTASYQMLAFGSRVQLKLRGEQRDFTLGVPGQHNVRNALAAAAACLAAGVPLDLVAQGLSEYSGTKGRLQVKHSAAGAVVLDDTYNANPDSVRAGIDVLAATPGRKVLVLGDMGEIGDMSAQCHDEIGGYAKSQGIDRLLALGEHSAVAVRNFGSGAEHFESLADLLAALRPMLAADVVVLVKGSRFMKMERVVAAITEDPK</sequence>
<dbReference type="HAMAP" id="MF_02019">
    <property type="entry name" value="MurF"/>
    <property type="match status" value="1"/>
</dbReference>
<dbReference type="Proteomes" id="UP001410394">
    <property type="component" value="Unassembled WGS sequence"/>
</dbReference>
<dbReference type="InterPro" id="IPR000713">
    <property type="entry name" value="Mur_ligase_N"/>
</dbReference>
<dbReference type="InterPro" id="IPR036565">
    <property type="entry name" value="Mur-like_cat_sf"/>
</dbReference>
<keyword evidence="2 10" id="KW-0436">Ligase</keyword>
<keyword evidence="8 10" id="KW-0131">Cell cycle</keyword>
<keyword evidence="5 10" id="KW-0067">ATP-binding</keyword>
<evidence type="ECO:0000256" key="8">
    <source>
        <dbReference type="ARBA" id="ARBA00023306"/>
    </source>
</evidence>
<dbReference type="NCBIfam" id="TIGR01143">
    <property type="entry name" value="murF"/>
    <property type="match status" value="1"/>
</dbReference>
<evidence type="ECO:0000313" key="16">
    <source>
        <dbReference type="Proteomes" id="UP001410394"/>
    </source>
</evidence>
<comment type="caution">
    <text evidence="15">The sequence shown here is derived from an EMBL/GenBank/DDBJ whole genome shotgun (WGS) entry which is preliminary data.</text>
</comment>
<evidence type="ECO:0000259" key="12">
    <source>
        <dbReference type="Pfam" id="PF01225"/>
    </source>
</evidence>
<feature type="domain" description="Mur ligase C-terminal" evidence="13">
    <location>
        <begin position="323"/>
        <end position="442"/>
    </location>
</feature>
<dbReference type="Gene3D" id="3.40.1390.10">
    <property type="entry name" value="MurE/MurF, N-terminal domain"/>
    <property type="match status" value="1"/>
</dbReference>
<dbReference type="PANTHER" id="PTHR43024:SF1">
    <property type="entry name" value="UDP-N-ACETYLMURAMOYL-TRIPEPTIDE--D-ALANYL-D-ALANINE LIGASE"/>
    <property type="match status" value="1"/>
</dbReference>
<dbReference type="InterPro" id="IPR004101">
    <property type="entry name" value="Mur_ligase_C"/>
</dbReference>
<evidence type="ECO:0000256" key="1">
    <source>
        <dbReference type="ARBA" id="ARBA00022490"/>
    </source>
</evidence>
<dbReference type="PANTHER" id="PTHR43024">
    <property type="entry name" value="UDP-N-ACETYLMURAMOYL-TRIPEPTIDE--D-ALANYL-D-ALANINE LIGASE"/>
    <property type="match status" value="1"/>
</dbReference>
<keyword evidence="1 10" id="KW-0963">Cytoplasm</keyword>
<dbReference type="InterPro" id="IPR005863">
    <property type="entry name" value="UDP-N-AcMur_synth"/>
</dbReference>
<evidence type="ECO:0000256" key="11">
    <source>
        <dbReference type="RuleBase" id="RU004136"/>
    </source>
</evidence>
<evidence type="ECO:0000259" key="13">
    <source>
        <dbReference type="Pfam" id="PF02875"/>
    </source>
</evidence>
<dbReference type="Pfam" id="PF02875">
    <property type="entry name" value="Mur_ligase_C"/>
    <property type="match status" value="1"/>
</dbReference>
<gene>
    <name evidence="10 15" type="primary">murF</name>
    <name evidence="15" type="ORF">ABDB84_06580</name>
</gene>
<evidence type="ECO:0000256" key="2">
    <source>
        <dbReference type="ARBA" id="ARBA00022598"/>
    </source>
</evidence>
<proteinExistence type="inferred from homology"/>
<dbReference type="SUPFAM" id="SSF53623">
    <property type="entry name" value="MurD-like peptide ligases, catalytic domain"/>
    <property type="match status" value="1"/>
</dbReference>
<evidence type="ECO:0000313" key="15">
    <source>
        <dbReference type="EMBL" id="MEN3068139.1"/>
    </source>
</evidence>
<dbReference type="Gene3D" id="3.90.190.20">
    <property type="entry name" value="Mur ligase, C-terminal domain"/>
    <property type="match status" value="1"/>
</dbReference>
<keyword evidence="16" id="KW-1185">Reference proteome</keyword>
<evidence type="ECO:0000256" key="10">
    <source>
        <dbReference type="HAMAP-Rule" id="MF_02019"/>
    </source>
</evidence>
<dbReference type="InterPro" id="IPR051046">
    <property type="entry name" value="MurCDEF_CellWall_CoF430Synth"/>
</dbReference>
<accession>A0ABU9YWL8</accession>
<name>A0ABU9YWL8_9RHOO</name>
<comment type="catalytic activity">
    <reaction evidence="10 11">
        <text>D-alanyl-D-alanine + UDP-N-acetyl-alpha-D-muramoyl-L-alanyl-gamma-D-glutamyl-meso-2,6-diaminopimelate + ATP = UDP-N-acetyl-alpha-D-muramoyl-L-alanyl-gamma-D-glutamyl-meso-2,6-diaminopimeloyl-D-alanyl-D-alanine + ADP + phosphate + H(+)</text>
        <dbReference type="Rhea" id="RHEA:28374"/>
        <dbReference type="ChEBI" id="CHEBI:15378"/>
        <dbReference type="ChEBI" id="CHEBI:30616"/>
        <dbReference type="ChEBI" id="CHEBI:43474"/>
        <dbReference type="ChEBI" id="CHEBI:57822"/>
        <dbReference type="ChEBI" id="CHEBI:61386"/>
        <dbReference type="ChEBI" id="CHEBI:83905"/>
        <dbReference type="ChEBI" id="CHEBI:456216"/>
        <dbReference type="EC" id="6.3.2.10"/>
    </reaction>
</comment>
<comment type="similarity">
    <text evidence="10">Belongs to the MurCDEF family. MurF subfamily.</text>
</comment>
<dbReference type="InterPro" id="IPR013221">
    <property type="entry name" value="Mur_ligase_cen"/>
</dbReference>
<keyword evidence="9 10" id="KW-0961">Cell wall biogenesis/degradation</keyword>
<evidence type="ECO:0000256" key="3">
    <source>
        <dbReference type="ARBA" id="ARBA00022618"/>
    </source>
</evidence>
<evidence type="ECO:0000256" key="4">
    <source>
        <dbReference type="ARBA" id="ARBA00022741"/>
    </source>
</evidence>
<keyword evidence="4 10" id="KW-0547">Nucleotide-binding</keyword>
<evidence type="ECO:0000256" key="9">
    <source>
        <dbReference type="ARBA" id="ARBA00023316"/>
    </source>
</evidence>
<feature type="binding site" evidence="10">
    <location>
        <begin position="108"/>
        <end position="114"/>
    </location>
    <ligand>
        <name>ATP</name>
        <dbReference type="ChEBI" id="CHEBI:30616"/>
    </ligand>
</feature>
<evidence type="ECO:0000259" key="14">
    <source>
        <dbReference type="Pfam" id="PF08245"/>
    </source>
</evidence>
<feature type="domain" description="Mur ligase central" evidence="14">
    <location>
        <begin position="106"/>
        <end position="301"/>
    </location>
</feature>
<comment type="pathway">
    <text evidence="10 11">Cell wall biogenesis; peptidoglycan biosynthesis.</text>
</comment>
<dbReference type="EMBL" id="JBDIVE010000002">
    <property type="protein sequence ID" value="MEN3068139.1"/>
    <property type="molecule type" value="Genomic_DNA"/>
</dbReference>
<comment type="subcellular location">
    <subcellularLocation>
        <location evidence="10 11">Cytoplasm</location>
    </subcellularLocation>
</comment>
<evidence type="ECO:0000256" key="5">
    <source>
        <dbReference type="ARBA" id="ARBA00022840"/>
    </source>
</evidence>
<dbReference type="Pfam" id="PF01225">
    <property type="entry name" value="Mur_ligase"/>
    <property type="match status" value="1"/>
</dbReference>
<organism evidence="15 16">
    <name type="scientific">Uliginosibacterium sediminicola</name>
    <dbReference type="NCBI Taxonomy" id="2024550"/>
    <lineage>
        <taxon>Bacteria</taxon>
        <taxon>Pseudomonadati</taxon>
        <taxon>Pseudomonadota</taxon>
        <taxon>Betaproteobacteria</taxon>
        <taxon>Rhodocyclales</taxon>
        <taxon>Zoogloeaceae</taxon>
        <taxon>Uliginosibacterium</taxon>
    </lineage>
</organism>
<dbReference type="Pfam" id="PF08245">
    <property type="entry name" value="Mur_ligase_M"/>
    <property type="match status" value="1"/>
</dbReference>
<feature type="domain" description="Mur ligase N-terminal catalytic" evidence="12">
    <location>
        <begin position="22"/>
        <end position="91"/>
    </location>
</feature>
<dbReference type="InterPro" id="IPR035911">
    <property type="entry name" value="MurE/MurF_N"/>
</dbReference>
<keyword evidence="3 10" id="KW-0132">Cell division</keyword>
<reference evidence="15 16" key="1">
    <citation type="journal article" date="2018" name="Int. J. Syst. Evol. Microbiol.">
        <title>Uliginosibacterium sediminicola sp. nov., isolated from freshwater sediment.</title>
        <authorList>
            <person name="Hwang W.M."/>
            <person name="Kim S.M."/>
            <person name="Kang K."/>
            <person name="Ahn T.Y."/>
        </authorList>
    </citation>
    <scope>NUCLEOTIDE SEQUENCE [LARGE SCALE GENOMIC DNA]</scope>
    <source>
        <strain evidence="15 16">M1-21</strain>
    </source>
</reference>
<dbReference type="EC" id="6.3.2.10" evidence="10 11"/>
<dbReference type="SUPFAM" id="SSF63418">
    <property type="entry name" value="MurE/MurF N-terminal domain"/>
    <property type="match status" value="1"/>
</dbReference>
<dbReference type="GO" id="GO:0047480">
    <property type="term" value="F:UDP-N-acetylmuramoyl-tripeptide-D-alanyl-D-alanine ligase activity"/>
    <property type="evidence" value="ECO:0007669"/>
    <property type="project" value="UniProtKB-EC"/>
</dbReference>
<comment type="function">
    <text evidence="10 11">Involved in cell wall formation. Catalyzes the final step in the synthesis of UDP-N-acetylmuramoyl-pentapeptide, the precursor of murein.</text>
</comment>
<dbReference type="SUPFAM" id="SSF53244">
    <property type="entry name" value="MurD-like peptide ligases, peptide-binding domain"/>
    <property type="match status" value="1"/>
</dbReference>
<protein>
    <recommendedName>
        <fullName evidence="10 11">UDP-N-acetylmuramoyl-tripeptide--D-alanyl-D-alanine ligase</fullName>
        <ecNumber evidence="10 11">6.3.2.10</ecNumber>
    </recommendedName>
    <alternativeName>
        <fullName evidence="10">D-alanyl-D-alanine-adding enzyme</fullName>
    </alternativeName>
</protein>
<evidence type="ECO:0000256" key="7">
    <source>
        <dbReference type="ARBA" id="ARBA00022984"/>
    </source>
</evidence>
<keyword evidence="6 10" id="KW-0133">Cell shape</keyword>
<dbReference type="InterPro" id="IPR036615">
    <property type="entry name" value="Mur_ligase_C_dom_sf"/>
</dbReference>
<keyword evidence="7 10" id="KW-0573">Peptidoglycan synthesis</keyword>